<organism evidence="1 2">
    <name type="scientific">Aequorivita ciconiae</name>
    <dbReference type="NCBI Taxonomy" id="2494375"/>
    <lineage>
        <taxon>Bacteria</taxon>
        <taxon>Pseudomonadati</taxon>
        <taxon>Bacteroidota</taxon>
        <taxon>Flavobacteriia</taxon>
        <taxon>Flavobacteriales</taxon>
        <taxon>Flavobacteriaceae</taxon>
        <taxon>Aequorivita</taxon>
    </lineage>
</organism>
<dbReference type="EMBL" id="CP034951">
    <property type="protein sequence ID" value="QAA81415.1"/>
    <property type="molecule type" value="Genomic_DNA"/>
</dbReference>
<accession>A0A410G2G0</accession>
<evidence type="ECO:0008006" key="3">
    <source>
        <dbReference type="Google" id="ProtNLM"/>
    </source>
</evidence>
<evidence type="ECO:0000313" key="2">
    <source>
        <dbReference type="Proteomes" id="UP000285517"/>
    </source>
</evidence>
<keyword evidence="2" id="KW-1185">Reference proteome</keyword>
<reference evidence="1 2" key="1">
    <citation type="submission" date="2019-01" db="EMBL/GenBank/DDBJ databases">
        <title>Complete genome sequencing of Aequorivita sp. H23M31.</title>
        <authorList>
            <person name="Bae J.-W."/>
        </authorList>
    </citation>
    <scope>NUCLEOTIDE SEQUENCE [LARGE SCALE GENOMIC DNA]</scope>
    <source>
        <strain evidence="1 2">H23M31</strain>
    </source>
</reference>
<protein>
    <recommendedName>
        <fullName evidence="3">Phage late control D family protein</fullName>
    </recommendedName>
</protein>
<evidence type="ECO:0000313" key="1">
    <source>
        <dbReference type="EMBL" id="QAA81415.1"/>
    </source>
</evidence>
<dbReference type="KEGG" id="aev:EI546_06580"/>
<sequence length="351" mass="39827">MMHCEIRFFATEDRDEIVLNKATEIAFESSFKEPVSKGRITLPRNIKLFNGNGETMAKPEEAFRKLFKRGDKVSISWGYNGISIKEFEGYITTVSADIPVVMEFEDEMFKIKRMPVNFSSPNITLQELLQTIIPGYEIDALEGTTLGSVRLPKTQVGPVLEKLQSDWGLYTYWKDGKVRSGKYYAVERTRTNVSYVDGKVVEKKEFIIDPDIDVFHLERNCVSTALNYKRKEDVKLKIKAVSTLPNGSKIEVDGIGDVDGDERQLTFYNVTDVKELEALAKIEYKRFKVDGFDGSFTAFGTPSVTHGMKCKLVSGLFKEREGIYYIESVRKSFGADGIRQEIQLGPKAYAE</sequence>
<dbReference type="OrthoDB" id="1065075at2"/>
<proteinExistence type="predicted"/>
<dbReference type="AlphaFoldDB" id="A0A410G2G0"/>
<dbReference type="Proteomes" id="UP000285517">
    <property type="component" value="Chromosome"/>
</dbReference>
<name>A0A410G2G0_9FLAO</name>
<gene>
    <name evidence="1" type="ORF">EI546_06580</name>
</gene>